<organism evidence="1 2">
    <name type="scientific">Gallibacterium genomosp. 3</name>
    <dbReference type="NCBI Taxonomy" id="505345"/>
    <lineage>
        <taxon>Bacteria</taxon>
        <taxon>Pseudomonadati</taxon>
        <taxon>Pseudomonadota</taxon>
        <taxon>Gammaproteobacteria</taxon>
        <taxon>Pasteurellales</taxon>
        <taxon>Pasteurellaceae</taxon>
        <taxon>Gallibacterium</taxon>
    </lineage>
</organism>
<dbReference type="Proteomes" id="UP000092626">
    <property type="component" value="Unassembled WGS sequence"/>
</dbReference>
<dbReference type="Gene3D" id="3.30.110.190">
    <property type="match status" value="1"/>
</dbReference>
<gene>
    <name evidence="1" type="ORF">QV06_09450</name>
</gene>
<dbReference type="AlphaFoldDB" id="A0A1A7PQ07"/>
<dbReference type="Pfam" id="PF14337">
    <property type="entry name" value="Abi_alpha"/>
    <property type="match status" value="1"/>
</dbReference>
<protein>
    <recommendedName>
        <fullName evidence="3">DUF4393 domain-containing protein</fullName>
    </recommendedName>
</protein>
<reference evidence="1 2" key="1">
    <citation type="submission" date="2014-11" db="EMBL/GenBank/DDBJ databases">
        <title>Pan-genome of Gallibacterium spp.</title>
        <authorList>
            <person name="Kudirkiene E."/>
            <person name="Bojesen A.M."/>
        </authorList>
    </citation>
    <scope>NUCLEOTIDE SEQUENCE [LARGE SCALE GENOMIC DNA]</scope>
    <source>
        <strain evidence="1 2">59/S3/89</strain>
    </source>
</reference>
<evidence type="ECO:0000313" key="1">
    <source>
        <dbReference type="EMBL" id="OBX03797.1"/>
    </source>
</evidence>
<name>A0A1A7PQ07_9PAST</name>
<proteinExistence type="predicted"/>
<dbReference type="EMBL" id="JTJR01000038">
    <property type="protein sequence ID" value="OBX03797.1"/>
    <property type="molecule type" value="Genomic_DNA"/>
</dbReference>
<dbReference type="PATRIC" id="fig|505345.6.peg.1921"/>
<evidence type="ECO:0008006" key="3">
    <source>
        <dbReference type="Google" id="ProtNLM"/>
    </source>
</evidence>
<dbReference type="RefSeq" id="WP_065237921.1">
    <property type="nucleotide sequence ID" value="NZ_JTJR01000038.1"/>
</dbReference>
<evidence type="ECO:0000313" key="2">
    <source>
        <dbReference type="Proteomes" id="UP000092626"/>
    </source>
</evidence>
<comment type="caution">
    <text evidence="1">The sequence shown here is derived from an EMBL/GenBank/DDBJ whole genome shotgun (WGS) entry which is preliminary data.</text>
</comment>
<accession>A0A1A7PQ07</accession>
<dbReference type="InterPro" id="IPR025506">
    <property type="entry name" value="Abi_alpha"/>
</dbReference>
<sequence>MGEPISTVATGVAVAAGKEVATVVSKGIGQTVSDMWYSIYGYKWSEKRQKREIEVAYNVEKFKEEIQAKSNNIPEENRIEPDIDVIGSTLESAKYRINKDEIRDMFSNLIVSAMDSSKADDIHPSFSEMIKMLSPLDAQNLYYLHHYQDETISQIQVNLESGGYHTLYNHIFLGNPECQDNLQIEPSIDNLVRLKLVDVTYTEYKTQENLYEKHFSNPLFLSLKRDVEQKIESIKSNIKMLEDKSIINIIDPSGKRLSDAEREELKKELQRSMFFKDVELKKGLIKLTALGRNFCKVCL</sequence>